<gene>
    <name evidence="2" type="ORF">EGR_08374</name>
</gene>
<keyword evidence="3" id="KW-1185">Reference proteome</keyword>
<keyword evidence="1" id="KW-0472">Membrane</keyword>
<evidence type="ECO:0000313" key="3">
    <source>
        <dbReference type="Proteomes" id="UP000019149"/>
    </source>
</evidence>
<feature type="transmembrane region" description="Helical" evidence="1">
    <location>
        <begin position="132"/>
        <end position="151"/>
    </location>
</feature>
<sequence>MHEVRKRRRELKRVSGVHGERRDICEMGPSVVVCAVGDMVDETSLEAVAVGVAGVGFALPGVALDTCFLLVTTGAAGVGFALPGVTLGLLGAVFTFPDGASLPVGRFAFGDDLPSANIRAISSNTRPTLKNFMTRLISACSYLIYLCLYSNSRYVGAASTTQPTAAPLSHLLHTCINCMQCLIFTYVFALRADTKLFSLNYRVTANTDSIVISEDVKFPQQI</sequence>
<accession>W6U8P4</accession>
<dbReference type="STRING" id="6210.W6U8P4"/>
<reference evidence="2 3" key="1">
    <citation type="journal article" date="2013" name="Nat. Genet.">
        <title>The genome of the hydatid tapeworm Echinococcus granulosus.</title>
        <authorList>
            <person name="Zheng H."/>
            <person name="Zhang W."/>
            <person name="Zhang L."/>
            <person name="Zhang Z."/>
            <person name="Li J."/>
            <person name="Lu G."/>
            <person name="Zhu Y."/>
            <person name="Wang Y."/>
            <person name="Huang Y."/>
            <person name="Liu J."/>
            <person name="Kang H."/>
            <person name="Chen J."/>
            <person name="Wang L."/>
            <person name="Chen A."/>
            <person name="Yu S."/>
            <person name="Gao Z."/>
            <person name="Jin L."/>
            <person name="Gu W."/>
            <person name="Wang Z."/>
            <person name="Zhao L."/>
            <person name="Shi B."/>
            <person name="Wen H."/>
            <person name="Lin R."/>
            <person name="Jones M.K."/>
            <person name="Brejova B."/>
            <person name="Vinar T."/>
            <person name="Zhao G."/>
            <person name="McManus D.P."/>
            <person name="Chen Z."/>
            <person name="Zhou Y."/>
            <person name="Wang S."/>
        </authorList>
    </citation>
    <scope>NUCLEOTIDE SEQUENCE [LARGE SCALE GENOMIC DNA]</scope>
</reference>
<dbReference type="OrthoDB" id="10404761at2759"/>
<organism evidence="2 3">
    <name type="scientific">Echinococcus granulosus</name>
    <name type="common">Hydatid tapeworm</name>
    <dbReference type="NCBI Taxonomy" id="6210"/>
    <lineage>
        <taxon>Eukaryota</taxon>
        <taxon>Metazoa</taxon>
        <taxon>Spiralia</taxon>
        <taxon>Lophotrochozoa</taxon>
        <taxon>Platyhelminthes</taxon>
        <taxon>Cestoda</taxon>
        <taxon>Eucestoda</taxon>
        <taxon>Cyclophyllidea</taxon>
        <taxon>Taeniidae</taxon>
        <taxon>Echinococcus</taxon>
        <taxon>Echinococcus granulosus group</taxon>
    </lineage>
</organism>
<evidence type="ECO:0000313" key="2">
    <source>
        <dbReference type="EMBL" id="EUB56796.1"/>
    </source>
</evidence>
<dbReference type="EMBL" id="APAU02000104">
    <property type="protein sequence ID" value="EUB56796.1"/>
    <property type="molecule type" value="Genomic_DNA"/>
</dbReference>
<name>W6U8P4_ECHGR</name>
<keyword evidence="1" id="KW-0812">Transmembrane</keyword>
<dbReference type="RefSeq" id="XP_024347992.1">
    <property type="nucleotide sequence ID" value="XM_024497623.1"/>
</dbReference>
<feature type="transmembrane region" description="Helical" evidence="1">
    <location>
        <begin position="171"/>
        <end position="190"/>
    </location>
</feature>
<proteinExistence type="predicted"/>
<dbReference type="GeneID" id="36344089"/>
<comment type="caution">
    <text evidence="2">The sequence shown here is derived from an EMBL/GenBank/DDBJ whole genome shotgun (WGS) entry which is preliminary data.</text>
</comment>
<dbReference type="Proteomes" id="UP000019149">
    <property type="component" value="Unassembled WGS sequence"/>
</dbReference>
<dbReference type="AlphaFoldDB" id="W6U8P4"/>
<keyword evidence="1" id="KW-1133">Transmembrane helix</keyword>
<dbReference type="CTD" id="36344089"/>
<dbReference type="KEGG" id="egl:EGR_08374"/>
<evidence type="ECO:0000256" key="1">
    <source>
        <dbReference type="SAM" id="Phobius"/>
    </source>
</evidence>
<protein>
    <submittedName>
        <fullName evidence="2">Uncharacterized protein</fullName>
    </submittedName>
</protein>